<evidence type="ECO:0000256" key="3">
    <source>
        <dbReference type="SAM" id="Phobius"/>
    </source>
</evidence>
<comment type="caution">
    <text evidence="5">The sequence shown here is derived from an EMBL/GenBank/DDBJ whole genome shotgun (WGS) entry which is preliminary data.</text>
</comment>
<dbReference type="PANTHER" id="PTHR30576">
    <property type="entry name" value="COLANIC BIOSYNTHESIS UDP-GLUCOSE LIPID CARRIER TRANSFERASE"/>
    <property type="match status" value="1"/>
</dbReference>
<accession>A0ABV7UG58</accession>
<comment type="similarity">
    <text evidence="1">Belongs to the bacterial sugar transferase family.</text>
</comment>
<organism evidence="5 6">
    <name type="scientific">Camelimonas fluminis</name>
    <dbReference type="NCBI Taxonomy" id="1576911"/>
    <lineage>
        <taxon>Bacteria</taxon>
        <taxon>Pseudomonadati</taxon>
        <taxon>Pseudomonadota</taxon>
        <taxon>Alphaproteobacteria</taxon>
        <taxon>Hyphomicrobiales</taxon>
        <taxon>Chelatococcaceae</taxon>
        <taxon>Camelimonas</taxon>
    </lineage>
</organism>
<evidence type="ECO:0000259" key="4">
    <source>
        <dbReference type="Pfam" id="PF02397"/>
    </source>
</evidence>
<feature type="transmembrane region" description="Helical" evidence="3">
    <location>
        <begin position="295"/>
        <end position="321"/>
    </location>
</feature>
<name>A0ABV7UG58_9HYPH</name>
<sequence length="493" mass="55009">MLMPLLFLVDILAIVISGIAALVLRENLTITYVKISHALPYLVISTIVSFAIVPLSGVSRGLWRYFTFNDLIRIAFCAVAVVLTAAGLAFAYDRLDGVARAVPILHAILIVILLCVLRAAKRFRYLQRKRPKAPSLATATGHQPERVLLIGVNSVAELFMRAARELSSGQIQVAGLLSARNDYRGRKFHGESVLATPEELMEVLARLEVHGADIQRIVITVNPSQLSTGTMEALQTIELTSDITVDYFAERLNFNDNRSGNSIAKTTHTQVQMPSLQDMAQSVDISRAYWQVKRAFDFSVALFLIILTTPVMLLVATAVAIDVGLPVVFWQERLGMYGRRLRLNKFRTMRPAHDAKGMRIPDDRRSGSIGRFLRRSRLDELPQLFHILVGDMSFIGPRPLLFSEQRLDYTARLAIRPGLTGWAQVHGGRAVTLDDKVAMDLWYICHANFFLDAVIVLKTFRMIVVGDKPDESVITSARRGVDALVGRRSPRVH</sequence>
<keyword evidence="2" id="KW-0270">Exopolysaccharide synthesis</keyword>
<protein>
    <submittedName>
        <fullName evidence="5">Sugar transferase</fullName>
    </submittedName>
</protein>
<dbReference type="PANTHER" id="PTHR30576:SF8">
    <property type="entry name" value="UNDECAPRENYL-PHOSPHATE GALACTOSE PHOSPHOTRANSFERASE"/>
    <property type="match status" value="1"/>
</dbReference>
<feature type="domain" description="Bacterial sugar transferase" evidence="4">
    <location>
        <begin position="293"/>
        <end position="464"/>
    </location>
</feature>
<evidence type="ECO:0000256" key="2">
    <source>
        <dbReference type="ARBA" id="ARBA00023169"/>
    </source>
</evidence>
<dbReference type="InterPro" id="IPR003362">
    <property type="entry name" value="Bact_transf"/>
</dbReference>
<feature type="transmembrane region" description="Helical" evidence="3">
    <location>
        <begin position="41"/>
        <end position="59"/>
    </location>
</feature>
<evidence type="ECO:0000256" key="1">
    <source>
        <dbReference type="ARBA" id="ARBA00006464"/>
    </source>
</evidence>
<dbReference type="Proteomes" id="UP001595704">
    <property type="component" value="Unassembled WGS sequence"/>
</dbReference>
<dbReference type="GO" id="GO:0016740">
    <property type="term" value="F:transferase activity"/>
    <property type="evidence" value="ECO:0007669"/>
    <property type="project" value="UniProtKB-KW"/>
</dbReference>
<dbReference type="EMBL" id="JBHRYC010000041">
    <property type="protein sequence ID" value="MFC3637681.1"/>
    <property type="molecule type" value="Genomic_DNA"/>
</dbReference>
<dbReference type="RefSeq" id="WP_210319922.1">
    <property type="nucleotide sequence ID" value="NZ_BNCG01000044.1"/>
</dbReference>
<keyword evidence="3" id="KW-0472">Membrane</keyword>
<dbReference type="Gene3D" id="3.40.50.720">
    <property type="entry name" value="NAD(P)-binding Rossmann-like Domain"/>
    <property type="match status" value="1"/>
</dbReference>
<keyword evidence="5" id="KW-0808">Transferase</keyword>
<feature type="transmembrane region" description="Helical" evidence="3">
    <location>
        <begin position="71"/>
        <end position="92"/>
    </location>
</feature>
<evidence type="ECO:0000313" key="6">
    <source>
        <dbReference type="Proteomes" id="UP001595704"/>
    </source>
</evidence>
<dbReference type="Pfam" id="PF02397">
    <property type="entry name" value="Bac_transf"/>
    <property type="match status" value="1"/>
</dbReference>
<keyword evidence="3" id="KW-0812">Transmembrane</keyword>
<feature type="transmembrane region" description="Helical" evidence="3">
    <location>
        <begin position="98"/>
        <end position="120"/>
    </location>
</feature>
<reference evidence="6" key="1">
    <citation type="journal article" date="2019" name="Int. J. Syst. Evol. Microbiol.">
        <title>The Global Catalogue of Microorganisms (GCM) 10K type strain sequencing project: providing services to taxonomists for standard genome sequencing and annotation.</title>
        <authorList>
            <consortium name="The Broad Institute Genomics Platform"/>
            <consortium name="The Broad Institute Genome Sequencing Center for Infectious Disease"/>
            <person name="Wu L."/>
            <person name="Ma J."/>
        </authorList>
    </citation>
    <scope>NUCLEOTIDE SEQUENCE [LARGE SCALE GENOMIC DNA]</scope>
    <source>
        <strain evidence="6">KCTC 42282</strain>
    </source>
</reference>
<gene>
    <name evidence="5" type="ORF">ACFONL_09870</name>
</gene>
<keyword evidence="3" id="KW-1133">Transmembrane helix</keyword>
<evidence type="ECO:0000313" key="5">
    <source>
        <dbReference type="EMBL" id="MFC3637681.1"/>
    </source>
</evidence>
<keyword evidence="6" id="KW-1185">Reference proteome</keyword>
<proteinExistence type="inferred from homology"/>